<accession>A0ABX7F2B3</accession>
<sequence>MAGALATGFAITQLHHSAGHDPSGLCRGDVVVRAVWRHGRRHLVSQANNRQAVTRKEHLPAEFIVPSFKR</sequence>
<proteinExistence type="predicted"/>
<dbReference type="EMBL" id="CP032405">
    <property type="protein sequence ID" value="QRF53688.1"/>
    <property type="molecule type" value="Genomic_DNA"/>
</dbReference>
<gene>
    <name evidence="1" type="ORF">D4A92_20645</name>
</gene>
<protein>
    <recommendedName>
        <fullName evidence="3">Secreted protein</fullName>
    </recommendedName>
</protein>
<name>A0ABX7F2B3_9HYPH</name>
<organism evidence="1 2">
    <name type="scientific">Rhizobium rosettiformans</name>
    <dbReference type="NCBI Taxonomy" id="1368430"/>
    <lineage>
        <taxon>Bacteria</taxon>
        <taxon>Pseudomonadati</taxon>
        <taxon>Pseudomonadota</taxon>
        <taxon>Alphaproteobacteria</taxon>
        <taxon>Hyphomicrobiales</taxon>
        <taxon>Rhizobiaceae</taxon>
        <taxon>Rhizobium/Agrobacterium group</taxon>
        <taxon>Rhizobium</taxon>
    </lineage>
</organism>
<evidence type="ECO:0000313" key="2">
    <source>
        <dbReference type="Proteomes" id="UP000596351"/>
    </source>
</evidence>
<evidence type="ECO:0000313" key="1">
    <source>
        <dbReference type="EMBL" id="QRF53688.1"/>
    </source>
</evidence>
<dbReference type="Proteomes" id="UP000596351">
    <property type="component" value="Chromosome"/>
</dbReference>
<keyword evidence="2" id="KW-1185">Reference proteome</keyword>
<evidence type="ECO:0008006" key="3">
    <source>
        <dbReference type="Google" id="ProtNLM"/>
    </source>
</evidence>
<reference evidence="1 2" key="1">
    <citation type="submission" date="2018-09" db="EMBL/GenBank/DDBJ databases">
        <title>Rhizobium sp. MAE2-X.</title>
        <authorList>
            <person name="Lee Y."/>
            <person name="Jeon C.O."/>
        </authorList>
    </citation>
    <scope>NUCLEOTIDE SEQUENCE [LARGE SCALE GENOMIC DNA]</scope>
    <source>
        <strain evidence="1 2">MAE2-X</strain>
    </source>
</reference>